<reference evidence="3" key="1">
    <citation type="submission" date="2010-02" db="EMBL/GenBank/DDBJ databases">
        <title>Sequencing and annotation of the Blastocystis hominis genome.</title>
        <authorList>
            <person name="Wincker P."/>
        </authorList>
    </citation>
    <scope>NUCLEOTIDE SEQUENCE</scope>
    <source>
        <strain evidence="3">Singapore isolate B</strain>
    </source>
</reference>
<keyword evidence="1" id="KW-0812">Transmembrane</keyword>
<dbReference type="GO" id="GO:0019948">
    <property type="term" value="F:SUMO activating enzyme activity"/>
    <property type="evidence" value="ECO:0007669"/>
    <property type="project" value="TreeGrafter"/>
</dbReference>
<dbReference type="RefSeq" id="XP_012899228.1">
    <property type="nucleotide sequence ID" value="XM_013043774.1"/>
</dbReference>
<feature type="transmembrane region" description="Helical" evidence="1">
    <location>
        <begin position="317"/>
        <end position="338"/>
    </location>
</feature>
<accession>D8MAU1</accession>
<evidence type="ECO:0000256" key="1">
    <source>
        <dbReference type="SAM" id="Phobius"/>
    </source>
</evidence>
<dbReference type="PROSITE" id="PS51257">
    <property type="entry name" value="PROKAR_LIPOPROTEIN"/>
    <property type="match status" value="1"/>
</dbReference>
<dbReference type="GO" id="GO:0031510">
    <property type="term" value="C:SUMO activating enzyme complex"/>
    <property type="evidence" value="ECO:0007669"/>
    <property type="project" value="TreeGrafter"/>
</dbReference>
<dbReference type="OrthoDB" id="10255449at2759"/>
<dbReference type="Gene3D" id="3.40.50.720">
    <property type="entry name" value="NAD(P)-binding Rossmann-like Domain"/>
    <property type="match status" value="1"/>
</dbReference>
<dbReference type="InterPro" id="IPR045886">
    <property type="entry name" value="ThiF/MoeB/HesA"/>
</dbReference>
<name>D8MAU1_BLAHO</name>
<dbReference type="PANTHER" id="PTHR10953">
    <property type="entry name" value="UBIQUITIN-ACTIVATING ENZYME E1"/>
    <property type="match status" value="1"/>
</dbReference>
<feature type="transmembrane region" description="Helical" evidence="1">
    <location>
        <begin position="358"/>
        <end position="382"/>
    </location>
</feature>
<feature type="domain" description="THIF-type NAD/FAD binding fold" evidence="2">
    <location>
        <begin position="15"/>
        <end position="397"/>
    </location>
</feature>
<dbReference type="GeneID" id="24921813"/>
<dbReference type="AlphaFoldDB" id="D8MAU1"/>
<dbReference type="SUPFAM" id="SSF69572">
    <property type="entry name" value="Activating enzymes of the ubiquitin-like proteins"/>
    <property type="match status" value="1"/>
</dbReference>
<evidence type="ECO:0000259" key="2">
    <source>
        <dbReference type="Pfam" id="PF00899"/>
    </source>
</evidence>
<organism evidence="3">
    <name type="scientific">Blastocystis hominis</name>
    <dbReference type="NCBI Taxonomy" id="12968"/>
    <lineage>
        <taxon>Eukaryota</taxon>
        <taxon>Sar</taxon>
        <taxon>Stramenopiles</taxon>
        <taxon>Bigyra</taxon>
        <taxon>Opalozoa</taxon>
        <taxon>Opalinata</taxon>
        <taxon>Blastocystidae</taxon>
        <taxon>Blastocystis</taxon>
    </lineage>
</organism>
<dbReference type="GO" id="GO:0016925">
    <property type="term" value="P:protein sumoylation"/>
    <property type="evidence" value="ECO:0007669"/>
    <property type="project" value="TreeGrafter"/>
</dbReference>
<sequence>MDLDNKTTLLGRDSEDNSQIERAKILVVGAGGIGCEVLKNLVLSGFRHIKVIDLDTIEMSNLNRQFLFRKEHIGQSKALVAAKAASAYGDNVRIEAEHENIMHPKFDIFFFKSFDVVINALDNVKARQYVNTMCVLADVPLVEGGSTGLLGQSYPILPHYTECYNCKPRGGNEGEQYAVCTIRSTPDKLEHCIVWAKELFVLLFGKRDDSLLYEEVDSVYMDSLIPENEQVLSDPSKCLEFCIDLLEALFDKEIEKRIQIGSYTTIHKPPTPVQIRHWIVPSLSTLVRNRIEKEFETNITSSKIIAGMLRLSRQPRIYLSSFFFLSFLCLLLEWISFTHLRCFSFHIPAGSLLAVKKIAGNIIPAVASTNAIVAGLQVLTTLKLLRLSGKSKAEQAEQMRYSYLLKVKNRKVPDFWNCQK</sequence>
<keyword evidence="1" id="KW-0472">Membrane</keyword>
<dbReference type="OMA" id="EHENIMH"/>
<gene>
    <name evidence="3" type="ORF">GSBLH_T00004810001</name>
</gene>
<keyword evidence="4" id="KW-1185">Reference proteome</keyword>
<dbReference type="Pfam" id="PF00899">
    <property type="entry name" value="ThiF"/>
    <property type="match status" value="1"/>
</dbReference>
<dbReference type="FunCoup" id="D8MAU1">
    <property type="interactions" value="691"/>
</dbReference>
<proteinExistence type="predicted"/>
<evidence type="ECO:0000313" key="4">
    <source>
        <dbReference type="Proteomes" id="UP000008312"/>
    </source>
</evidence>
<dbReference type="Proteomes" id="UP000008312">
    <property type="component" value="Unassembled WGS sequence"/>
</dbReference>
<dbReference type="InterPro" id="IPR000594">
    <property type="entry name" value="ThiF_NAD_FAD-bd"/>
</dbReference>
<dbReference type="GO" id="GO:0005737">
    <property type="term" value="C:cytoplasm"/>
    <property type="evidence" value="ECO:0007669"/>
    <property type="project" value="TreeGrafter"/>
</dbReference>
<dbReference type="InterPro" id="IPR035985">
    <property type="entry name" value="Ubiquitin-activating_enz"/>
</dbReference>
<dbReference type="PANTHER" id="PTHR10953:SF5">
    <property type="entry name" value="SUMO-ACTIVATING ENZYME SUBUNIT 2"/>
    <property type="match status" value="1"/>
</dbReference>
<protein>
    <recommendedName>
        <fullName evidence="2">THIF-type NAD/FAD binding fold domain-containing protein</fullName>
    </recommendedName>
</protein>
<dbReference type="EMBL" id="FN668690">
    <property type="protein sequence ID" value="CBK25180.2"/>
    <property type="molecule type" value="Genomic_DNA"/>
</dbReference>
<dbReference type="InParanoid" id="D8MAU1"/>
<evidence type="ECO:0000313" key="3">
    <source>
        <dbReference type="EMBL" id="CBK25180.2"/>
    </source>
</evidence>
<keyword evidence="1" id="KW-1133">Transmembrane helix</keyword>